<dbReference type="RefSeq" id="WP_183210011.1">
    <property type="nucleotide sequence ID" value="NZ_JAAAMM010000004.1"/>
</dbReference>
<evidence type="ECO:0000313" key="1">
    <source>
        <dbReference type="EMBL" id="MBB4004444.1"/>
    </source>
</evidence>
<dbReference type="EMBL" id="JACIEM010000004">
    <property type="protein sequence ID" value="MBB4004444.1"/>
    <property type="molecule type" value="Genomic_DNA"/>
</dbReference>
<organism evidence="1 2">
    <name type="scientific">Aurantimonas endophytica</name>
    <dbReference type="NCBI Taxonomy" id="1522175"/>
    <lineage>
        <taxon>Bacteria</taxon>
        <taxon>Pseudomonadati</taxon>
        <taxon>Pseudomonadota</taxon>
        <taxon>Alphaproteobacteria</taxon>
        <taxon>Hyphomicrobiales</taxon>
        <taxon>Aurantimonadaceae</taxon>
        <taxon>Aurantimonas</taxon>
    </lineage>
</organism>
<evidence type="ECO:0000313" key="2">
    <source>
        <dbReference type="Proteomes" id="UP000588647"/>
    </source>
</evidence>
<dbReference type="Proteomes" id="UP000588647">
    <property type="component" value="Unassembled WGS sequence"/>
</dbReference>
<proteinExistence type="predicted"/>
<comment type="caution">
    <text evidence="1">The sequence shown here is derived from an EMBL/GenBank/DDBJ whole genome shotgun (WGS) entry which is preliminary data.</text>
</comment>
<reference evidence="1 2" key="1">
    <citation type="submission" date="2020-08" db="EMBL/GenBank/DDBJ databases">
        <title>Genomic Encyclopedia of Type Strains, Phase IV (KMG-IV): sequencing the most valuable type-strain genomes for metagenomic binning, comparative biology and taxonomic classification.</title>
        <authorList>
            <person name="Goeker M."/>
        </authorList>
    </citation>
    <scope>NUCLEOTIDE SEQUENCE [LARGE SCALE GENOMIC DNA]</scope>
    <source>
        <strain evidence="1 2">DSM 103570</strain>
    </source>
</reference>
<accession>A0A7W6MQX8</accession>
<gene>
    <name evidence="1" type="ORF">GGR03_003532</name>
</gene>
<dbReference type="AlphaFoldDB" id="A0A7W6MQX8"/>
<keyword evidence="2" id="KW-1185">Reference proteome</keyword>
<name>A0A7W6MQX8_9HYPH</name>
<protein>
    <submittedName>
        <fullName evidence="1">Uncharacterized protein</fullName>
    </submittedName>
</protein>
<sequence>MPATNRHPVDELADIREQKKALAAREDELKTVIFDMASDDRHAVGGDQYVASIKAIETKRLDRKAVEKVMGCAIERCLKSSTTLRIDIEPRAAEAA</sequence>